<name>A0ABU6ZI80_9FABA</name>
<proteinExistence type="predicted"/>
<gene>
    <name evidence="2" type="ORF">PIB30_056621</name>
</gene>
<accession>A0ABU6ZI80</accession>
<evidence type="ECO:0000313" key="2">
    <source>
        <dbReference type="EMBL" id="MED6221627.1"/>
    </source>
</evidence>
<feature type="compositionally biased region" description="Pro residues" evidence="1">
    <location>
        <begin position="167"/>
        <end position="182"/>
    </location>
</feature>
<keyword evidence="3" id="KW-1185">Reference proteome</keyword>
<comment type="caution">
    <text evidence="2">The sequence shown here is derived from an EMBL/GenBank/DDBJ whole genome shotgun (WGS) entry which is preliminary data.</text>
</comment>
<dbReference type="EMBL" id="JASCZI010272315">
    <property type="protein sequence ID" value="MED6221627.1"/>
    <property type="molecule type" value="Genomic_DNA"/>
</dbReference>
<feature type="compositionally biased region" description="Acidic residues" evidence="1">
    <location>
        <begin position="157"/>
        <end position="166"/>
    </location>
</feature>
<feature type="region of interest" description="Disordered" evidence="1">
    <location>
        <begin position="137"/>
        <end position="236"/>
    </location>
</feature>
<organism evidence="2 3">
    <name type="scientific">Stylosanthes scabra</name>
    <dbReference type="NCBI Taxonomy" id="79078"/>
    <lineage>
        <taxon>Eukaryota</taxon>
        <taxon>Viridiplantae</taxon>
        <taxon>Streptophyta</taxon>
        <taxon>Embryophyta</taxon>
        <taxon>Tracheophyta</taxon>
        <taxon>Spermatophyta</taxon>
        <taxon>Magnoliopsida</taxon>
        <taxon>eudicotyledons</taxon>
        <taxon>Gunneridae</taxon>
        <taxon>Pentapetalae</taxon>
        <taxon>rosids</taxon>
        <taxon>fabids</taxon>
        <taxon>Fabales</taxon>
        <taxon>Fabaceae</taxon>
        <taxon>Papilionoideae</taxon>
        <taxon>50 kb inversion clade</taxon>
        <taxon>dalbergioids sensu lato</taxon>
        <taxon>Dalbergieae</taxon>
        <taxon>Pterocarpus clade</taxon>
        <taxon>Stylosanthes</taxon>
    </lineage>
</organism>
<reference evidence="2 3" key="1">
    <citation type="journal article" date="2023" name="Plants (Basel)">
        <title>Bridging the Gap: Combining Genomics and Transcriptomics Approaches to Understand Stylosanthes scabra, an Orphan Legume from the Brazilian Caatinga.</title>
        <authorList>
            <person name="Ferreira-Neto J.R.C."/>
            <person name="da Silva M.D."/>
            <person name="Binneck E."/>
            <person name="de Melo N.F."/>
            <person name="da Silva R.H."/>
            <person name="de Melo A.L.T.M."/>
            <person name="Pandolfi V."/>
            <person name="Bustamante F.O."/>
            <person name="Brasileiro-Vidal A.C."/>
            <person name="Benko-Iseppon A.M."/>
        </authorList>
    </citation>
    <scope>NUCLEOTIDE SEQUENCE [LARGE SCALE GENOMIC DNA]</scope>
    <source>
        <tissue evidence="2">Leaves</tissue>
    </source>
</reference>
<protein>
    <submittedName>
        <fullName evidence="2">Uncharacterized protein</fullName>
    </submittedName>
</protein>
<evidence type="ECO:0000256" key="1">
    <source>
        <dbReference type="SAM" id="MobiDB-lite"/>
    </source>
</evidence>
<dbReference type="Proteomes" id="UP001341840">
    <property type="component" value="Unassembled WGS sequence"/>
</dbReference>
<sequence>MAVARPRPCIWCSRTNYWKDAKRKGKLAMPPTRKSPRLAGLLPFASPASPRSLLRSNKLLVLAIAAVRGEANPKEQASAQPTVEKPSVDVKGKKVARISVKPLRKRFSQRIIARGGPCQPKLKRAVVIDLVNDEEEEARGKEIAAKEPPLVATQAEEKEEEEDPEEYPPPCSPLPPFPPSPELGPGGYDDPHYWNFDGDLDQWGTDVVGGEPATAHDWDSTEEEEEDCSTSSDSTN</sequence>
<evidence type="ECO:0000313" key="3">
    <source>
        <dbReference type="Proteomes" id="UP001341840"/>
    </source>
</evidence>